<dbReference type="PANTHER" id="PTHR22602:SF0">
    <property type="entry name" value="TRANSFERASE CAF17, MITOCHONDRIAL-RELATED"/>
    <property type="match status" value="1"/>
</dbReference>
<dbReference type="OrthoDB" id="9796287at2"/>
<dbReference type="InterPro" id="IPR045179">
    <property type="entry name" value="YgfZ/GcvT"/>
</dbReference>
<organism evidence="2 3">
    <name type="scientific">Pulveribacter suum</name>
    <dbReference type="NCBI Taxonomy" id="2116657"/>
    <lineage>
        <taxon>Bacteria</taxon>
        <taxon>Pseudomonadati</taxon>
        <taxon>Pseudomonadota</taxon>
        <taxon>Betaproteobacteria</taxon>
        <taxon>Burkholderiales</taxon>
        <taxon>Comamonadaceae</taxon>
        <taxon>Pulveribacter</taxon>
    </lineage>
</organism>
<name>A0A2P1NKU3_9BURK</name>
<dbReference type="PANTHER" id="PTHR22602">
    <property type="entry name" value="TRANSFERASE CAF17, MITOCHONDRIAL-RELATED"/>
    <property type="match status" value="1"/>
</dbReference>
<sequence>MTASQPVTPALNPAALLPAGAAPLLHLGVIRVAGEDAAAFLHGQLTQDFALLDLQHARLAALLNPKGRMLASFIGFKRSADEVLLVCSRDLLAPTLKRLSMFVLRAKAKLSDATADFQLLGLTGEAASALLPAGSPPWTLAQAGGASVIALYPADGQPRALWLAPAGSPALMAAPLAPELWLWGEVRSGVATLTQPVVEAFVPQMLNYESVGGVNFKKGCYPGQEVVARSQFRGTLKRRAFLVHAPSALEVGAEVFAQGDAEQPVGQVVQAAASPAGGVDALVSMQIAAADKPLAVGGAPLALAALPYALLEDI</sequence>
<keyword evidence="3" id="KW-1185">Reference proteome</keyword>
<reference evidence="3" key="1">
    <citation type="submission" date="2018-03" db="EMBL/GenBank/DDBJ databases">
        <title>Genome sequencing of Melaminivora sp. strain SC2-7.</title>
        <authorList>
            <person name="Kim S.-J."/>
            <person name="Heo J."/>
            <person name="Ahn J.-H."/>
            <person name="Kwon S.-W."/>
        </authorList>
    </citation>
    <scope>NUCLEOTIDE SEQUENCE [LARGE SCALE GENOMIC DNA]</scope>
    <source>
        <strain evidence="3">SC2-7</strain>
    </source>
</reference>
<dbReference type="Proteomes" id="UP000241829">
    <property type="component" value="Chromosome"/>
</dbReference>
<dbReference type="AlphaFoldDB" id="A0A2P1NKU3"/>
<dbReference type="SUPFAM" id="SSF103025">
    <property type="entry name" value="Folate-binding domain"/>
    <property type="match status" value="1"/>
</dbReference>
<proteinExistence type="predicted"/>
<dbReference type="RefSeq" id="WP_106846207.1">
    <property type="nucleotide sequence ID" value="NZ_CP027792.1"/>
</dbReference>
<dbReference type="InterPro" id="IPR027266">
    <property type="entry name" value="TrmE/GcvT-like"/>
</dbReference>
<dbReference type="Gene3D" id="3.30.1360.120">
    <property type="entry name" value="Probable tRNA modification gtpase trme, domain 1"/>
    <property type="match status" value="1"/>
</dbReference>
<dbReference type="NCBIfam" id="TIGR03317">
    <property type="entry name" value="ygfZ_signature"/>
    <property type="match status" value="1"/>
</dbReference>
<dbReference type="KEGG" id="melm:C7H73_08290"/>
<protein>
    <submittedName>
        <fullName evidence="2">Folate-binding protein YgfZ</fullName>
    </submittedName>
</protein>
<dbReference type="Gene3D" id="2.40.30.160">
    <property type="match status" value="1"/>
</dbReference>
<accession>A0A2P1NKU3</accession>
<dbReference type="EMBL" id="CP027792">
    <property type="protein sequence ID" value="AVP57655.1"/>
    <property type="molecule type" value="Genomic_DNA"/>
</dbReference>
<dbReference type="InterPro" id="IPR017703">
    <property type="entry name" value="YgfZ/GCV_T_CS"/>
</dbReference>
<dbReference type="PIRSF" id="PIRSF006487">
    <property type="entry name" value="GcvT"/>
    <property type="match status" value="1"/>
</dbReference>
<evidence type="ECO:0000256" key="1">
    <source>
        <dbReference type="ARBA" id="ARBA00022946"/>
    </source>
</evidence>
<keyword evidence="1" id="KW-0809">Transit peptide</keyword>
<dbReference type="GO" id="GO:0016226">
    <property type="term" value="P:iron-sulfur cluster assembly"/>
    <property type="evidence" value="ECO:0007669"/>
    <property type="project" value="TreeGrafter"/>
</dbReference>
<evidence type="ECO:0000313" key="2">
    <source>
        <dbReference type="EMBL" id="AVP57655.1"/>
    </source>
</evidence>
<gene>
    <name evidence="2" type="ORF">C7H73_08290</name>
</gene>
<evidence type="ECO:0000313" key="3">
    <source>
        <dbReference type="Proteomes" id="UP000241829"/>
    </source>
</evidence>